<protein>
    <recommendedName>
        <fullName evidence="4">Exo-alpha-sialidase</fullName>
    </recommendedName>
</protein>
<keyword evidence="3" id="KW-1185">Reference proteome</keyword>
<organism evidence="2 3">
    <name type="scientific">Fodinicola feengrottensis</name>
    <dbReference type="NCBI Taxonomy" id="435914"/>
    <lineage>
        <taxon>Bacteria</taxon>
        <taxon>Bacillati</taxon>
        <taxon>Actinomycetota</taxon>
        <taxon>Actinomycetes</taxon>
        <taxon>Mycobacteriales</taxon>
        <taxon>Fodinicola</taxon>
    </lineage>
</organism>
<dbReference type="Gene3D" id="2.130.10.10">
    <property type="entry name" value="YVTN repeat-like/Quinoprotein amine dehydrogenase"/>
    <property type="match status" value="1"/>
</dbReference>
<feature type="transmembrane region" description="Helical" evidence="1">
    <location>
        <begin position="39"/>
        <end position="57"/>
    </location>
</feature>
<dbReference type="RefSeq" id="WP_344313715.1">
    <property type="nucleotide sequence ID" value="NZ_BAAANY010000027.1"/>
</dbReference>
<accession>A0ABN2IE89</accession>
<comment type="caution">
    <text evidence="2">The sequence shown here is derived from an EMBL/GenBank/DDBJ whole genome shotgun (WGS) entry which is preliminary data.</text>
</comment>
<reference evidence="2 3" key="1">
    <citation type="journal article" date="2019" name="Int. J. Syst. Evol. Microbiol.">
        <title>The Global Catalogue of Microorganisms (GCM) 10K type strain sequencing project: providing services to taxonomists for standard genome sequencing and annotation.</title>
        <authorList>
            <consortium name="The Broad Institute Genomics Platform"/>
            <consortium name="The Broad Institute Genome Sequencing Center for Infectious Disease"/>
            <person name="Wu L."/>
            <person name="Ma J."/>
        </authorList>
    </citation>
    <scope>NUCLEOTIDE SEQUENCE [LARGE SCALE GENOMIC DNA]</scope>
    <source>
        <strain evidence="2 3">JCM 14718</strain>
    </source>
</reference>
<evidence type="ECO:0000256" key="1">
    <source>
        <dbReference type="SAM" id="Phobius"/>
    </source>
</evidence>
<dbReference type="EMBL" id="BAAANY010000027">
    <property type="protein sequence ID" value="GAA1703426.1"/>
    <property type="molecule type" value="Genomic_DNA"/>
</dbReference>
<dbReference type="Proteomes" id="UP001500618">
    <property type="component" value="Unassembled WGS sequence"/>
</dbReference>
<dbReference type="InterPro" id="IPR036278">
    <property type="entry name" value="Sialidase_sf"/>
</dbReference>
<keyword evidence="1" id="KW-0812">Transmembrane</keyword>
<gene>
    <name evidence="2" type="ORF">GCM10009765_60950</name>
</gene>
<keyword evidence="1" id="KW-1133">Transmembrane helix</keyword>
<dbReference type="InterPro" id="IPR015943">
    <property type="entry name" value="WD40/YVTN_repeat-like_dom_sf"/>
</dbReference>
<evidence type="ECO:0000313" key="2">
    <source>
        <dbReference type="EMBL" id="GAA1703426.1"/>
    </source>
</evidence>
<name>A0ABN2IE89_9ACTN</name>
<sequence>MTTPADFFDVREKVDEFGAFPDLASIHRKGRTRRRIRRGGWVLTPVAVVVVVALAAYQAPDTDRSLPPATTPWTPPTGTPPVLPPAVHGPLHGVKIAADQRMELLSSATVDEWRTYALTRTKEGKFALTRTLDGGNSWQAWTLPAEIPNAVNTSDGNPSEPAGPVAGNGQTVTIGGDYISLDAGQSWTHRSALGAAVDQIPAGWRTTTYLRSSGFLSVAAQDPSSGVQKPLTHQPPQQLVEESNLGTWWNSAGHLRQATDGSLWTLVNKDVLDTPAASHSSPAISHNAGRSWTLVDQIPVDVVSVDSLDGRTAYAVGRIGGIFVSKDGGTSWDQVSARGLPNRRLAGCVVWPDGSLLVSAYAPGQPEDAQIWISNDTGQTFTQAVGAGHVEWLGRTATDGVVANVQVQKDPGPQAPAAWLVSQDGVHGNAAPDPPNIYVIPARGKTIGG</sequence>
<evidence type="ECO:0000313" key="3">
    <source>
        <dbReference type="Proteomes" id="UP001500618"/>
    </source>
</evidence>
<keyword evidence="1" id="KW-0472">Membrane</keyword>
<proteinExistence type="predicted"/>
<dbReference type="CDD" id="cd15482">
    <property type="entry name" value="Sialidase_non-viral"/>
    <property type="match status" value="1"/>
</dbReference>
<dbReference type="SUPFAM" id="SSF50939">
    <property type="entry name" value="Sialidases"/>
    <property type="match status" value="1"/>
</dbReference>
<evidence type="ECO:0008006" key="4">
    <source>
        <dbReference type="Google" id="ProtNLM"/>
    </source>
</evidence>